<dbReference type="Gene3D" id="3.20.20.150">
    <property type="entry name" value="Divalent-metal-dependent TIM barrel enzymes"/>
    <property type="match status" value="1"/>
</dbReference>
<comment type="caution">
    <text evidence="2">The sequence shown here is derived from an EMBL/GenBank/DDBJ whole genome shotgun (WGS) entry which is preliminary data.</text>
</comment>
<name>A0A4Q7WMZ0_9ACTN</name>
<evidence type="ECO:0000259" key="1">
    <source>
        <dbReference type="Pfam" id="PF01261"/>
    </source>
</evidence>
<dbReference type="InterPro" id="IPR050312">
    <property type="entry name" value="IolE/XylAMocC-like"/>
</dbReference>
<dbReference type="SUPFAM" id="SSF51658">
    <property type="entry name" value="Xylose isomerase-like"/>
    <property type="match status" value="1"/>
</dbReference>
<reference evidence="2 3" key="1">
    <citation type="journal article" date="2015" name="Stand. Genomic Sci.">
        <title>Genomic Encyclopedia of Bacterial and Archaeal Type Strains, Phase III: the genomes of soil and plant-associated and newly described type strains.</title>
        <authorList>
            <person name="Whitman W.B."/>
            <person name="Woyke T."/>
            <person name="Klenk H.P."/>
            <person name="Zhou Y."/>
            <person name="Lilburn T.G."/>
            <person name="Beck B.J."/>
            <person name="De Vos P."/>
            <person name="Vandamme P."/>
            <person name="Eisen J.A."/>
            <person name="Garrity G."/>
            <person name="Hugenholtz P."/>
            <person name="Kyrpides N.C."/>
        </authorList>
    </citation>
    <scope>NUCLEOTIDE SEQUENCE [LARGE SCALE GENOMIC DNA]</scope>
    <source>
        <strain evidence="2 3">VKM Ac-2540</strain>
    </source>
</reference>
<dbReference type="InterPro" id="IPR036237">
    <property type="entry name" value="Xyl_isomerase-like_sf"/>
</dbReference>
<evidence type="ECO:0000313" key="3">
    <source>
        <dbReference type="Proteomes" id="UP000292027"/>
    </source>
</evidence>
<dbReference type="Proteomes" id="UP000292027">
    <property type="component" value="Unassembled WGS sequence"/>
</dbReference>
<evidence type="ECO:0000313" key="2">
    <source>
        <dbReference type="EMBL" id="RZU10935.1"/>
    </source>
</evidence>
<accession>A0A4Q7WMZ0</accession>
<organism evidence="2 3">
    <name type="scientific">Kribbella rubisoli</name>
    <dbReference type="NCBI Taxonomy" id="3075929"/>
    <lineage>
        <taxon>Bacteria</taxon>
        <taxon>Bacillati</taxon>
        <taxon>Actinomycetota</taxon>
        <taxon>Actinomycetes</taxon>
        <taxon>Propionibacteriales</taxon>
        <taxon>Kribbellaceae</taxon>
        <taxon>Kribbella</taxon>
    </lineage>
</organism>
<keyword evidence="3" id="KW-1185">Reference proteome</keyword>
<gene>
    <name evidence="2" type="ORF">EV645_6092</name>
</gene>
<dbReference type="PANTHER" id="PTHR12110">
    <property type="entry name" value="HYDROXYPYRUVATE ISOMERASE"/>
    <property type="match status" value="1"/>
</dbReference>
<dbReference type="EMBL" id="SHKR01000015">
    <property type="protein sequence ID" value="RZU10935.1"/>
    <property type="molecule type" value="Genomic_DNA"/>
</dbReference>
<dbReference type="InterPro" id="IPR013022">
    <property type="entry name" value="Xyl_isomerase-like_TIM-brl"/>
</dbReference>
<dbReference type="PANTHER" id="PTHR12110:SF21">
    <property type="entry name" value="XYLOSE ISOMERASE-LIKE TIM BARREL DOMAIN-CONTAINING PROTEIN"/>
    <property type="match status" value="1"/>
</dbReference>
<keyword evidence="2" id="KW-0413">Isomerase</keyword>
<dbReference type="AlphaFoldDB" id="A0A4Q7WMZ0"/>
<feature type="domain" description="Xylose isomerase-like TIM barrel" evidence="1">
    <location>
        <begin position="51"/>
        <end position="307"/>
    </location>
</feature>
<dbReference type="GO" id="GO:0016853">
    <property type="term" value="F:isomerase activity"/>
    <property type="evidence" value="ECO:0007669"/>
    <property type="project" value="UniProtKB-KW"/>
</dbReference>
<protein>
    <submittedName>
        <fullName evidence="2">Sugar phosphate isomerase/epimerase</fullName>
    </submittedName>
</protein>
<dbReference type="Pfam" id="PF01261">
    <property type="entry name" value="AP_endonuc_2"/>
    <property type="match status" value="1"/>
</dbReference>
<proteinExistence type="predicted"/>
<sequence length="314" mass="34800">MKTGVFLECLRGWALDDALTFLSQHDVQCLEVGTFGEFVAFEYRLDDLLADGRQRKELLTRVEAAGLEISAFGCYGNPLHPDTGRALRQQDRFNKTVELAALLGVPTVTEFAGCPGDSEDARYPNWISMLALDDFAKILDWQWSERVLPYWERAATFAGDHDVRVALELYPGSVVFNPRTLMRLRDAVGPAVGALVDPSHLFWQQIDIPAAVRYLGPAVHRVHLNDSQLKPQNLDRAGVLNPVAGQAWADKTWVHRTLGFGHGVDFWKDFVASVVEIGYTGDLCIEQGDPLFPDDDGIAKAAALVRSIAPSNDH</sequence>
<dbReference type="RefSeq" id="WP_130447441.1">
    <property type="nucleotide sequence ID" value="NZ_SHKR01000015.1"/>
</dbReference>
<dbReference type="OrthoDB" id="9779184at2"/>